<evidence type="ECO:0000256" key="5">
    <source>
        <dbReference type="SAM" id="Coils"/>
    </source>
</evidence>
<evidence type="ECO:0000256" key="3">
    <source>
        <dbReference type="ARBA" id="ARBA00022833"/>
    </source>
</evidence>
<dbReference type="RefSeq" id="YP_009342284.1">
    <property type="nucleotide sequence ID" value="NC_033436.1"/>
</dbReference>
<feature type="region of interest" description="Disordered" evidence="6">
    <location>
        <begin position="103"/>
        <end position="157"/>
    </location>
</feature>
<dbReference type="Gene3D" id="1.20.120.1350">
    <property type="entry name" value="Pneumovirus matrix protein 2 (M2), zinc-binding domain"/>
    <property type="match status" value="1"/>
</dbReference>
<sequence length="248" mass="28549">MDRPTFTRRRSSSVGPTIESRPTVPCKYWEDSHICMNGASCRFAHNDYDPTPLDIVRHLDFMVGIMNKITERISRLEMKVSGRSNFQQQGTLQQRASRMLAHSNRFDRRSRYHASPSSAVSRMSQRDELDSSQPVQTSFRTEPHHNPFSPDLMGQFTPQIPSFSYQQAWEMPPKPFVNKNTQIAKKIAEEKQANIKAMLELEKRLQNNLDQATVKNVLKNAGPSTDSQIDSDKKQEKEDMKQEGQSEF</sequence>
<evidence type="ECO:0000256" key="2">
    <source>
        <dbReference type="ARBA" id="ARBA00022771"/>
    </source>
</evidence>
<keyword evidence="3 4" id="KW-0862">Zinc</keyword>
<dbReference type="KEGG" id="vg:30881860"/>
<dbReference type="InterPro" id="IPR036855">
    <property type="entry name" value="Znf_CCCH_sf"/>
</dbReference>
<feature type="compositionally biased region" description="Polar residues" evidence="6">
    <location>
        <begin position="131"/>
        <end position="140"/>
    </location>
</feature>
<evidence type="ECO:0000256" key="6">
    <source>
        <dbReference type="SAM" id="MobiDB-lite"/>
    </source>
</evidence>
<dbReference type="EMBL" id="KX884441">
    <property type="protein sequence ID" value="APG78781.1"/>
    <property type="molecule type" value="Genomic_RNA"/>
</dbReference>
<feature type="domain" description="C3H1-type" evidence="7">
    <location>
        <begin position="20"/>
        <end position="48"/>
    </location>
</feature>
<reference evidence="8" key="1">
    <citation type="journal article" date="2016" name="Nature">
        <title>Redefining the invertebrate RNA virosphere.</title>
        <authorList>
            <person name="Shi M."/>
            <person name="Lin X.D."/>
            <person name="Tian J.H."/>
            <person name="Chen L.J."/>
            <person name="Chen X."/>
            <person name="Li C.X."/>
            <person name="Qin X.C."/>
            <person name="Li J."/>
            <person name="Cao J.P."/>
            <person name="Eden J.S."/>
            <person name="Buchmann J."/>
            <person name="Wang W."/>
            <person name="Xu J."/>
            <person name="Holmes E.C."/>
            <person name="Zhang Y.Z."/>
        </authorList>
    </citation>
    <scope>NUCLEOTIDE SEQUENCE [LARGE SCALE GENOMIC DNA]</scope>
    <source>
        <strain evidence="8">WCLSXC55347</strain>
    </source>
</reference>
<name>A0A1L3KMZ4_9MONO</name>
<dbReference type="Pfam" id="PF00642">
    <property type="entry name" value="zf-CCCH"/>
    <property type="match status" value="1"/>
</dbReference>
<feature type="compositionally biased region" description="Basic and acidic residues" evidence="6">
    <location>
        <begin position="230"/>
        <end position="248"/>
    </location>
</feature>
<feature type="coiled-coil region" evidence="5">
    <location>
        <begin position="188"/>
        <end position="215"/>
    </location>
</feature>
<keyword evidence="9" id="KW-1185">Reference proteome</keyword>
<dbReference type="InterPro" id="IPR000571">
    <property type="entry name" value="Znf_CCCH"/>
</dbReference>
<dbReference type="SUPFAM" id="SSF90229">
    <property type="entry name" value="CCCH zinc finger"/>
    <property type="match status" value="1"/>
</dbReference>
<evidence type="ECO:0000256" key="4">
    <source>
        <dbReference type="PROSITE-ProRule" id="PRU00723"/>
    </source>
</evidence>
<evidence type="ECO:0000313" key="8">
    <source>
        <dbReference type="EMBL" id="APG78781.1"/>
    </source>
</evidence>
<keyword evidence="2 4" id="KW-0863">Zinc-finger</keyword>
<evidence type="ECO:0000256" key="1">
    <source>
        <dbReference type="ARBA" id="ARBA00022723"/>
    </source>
</evidence>
<feature type="region of interest" description="Disordered" evidence="6">
    <location>
        <begin position="215"/>
        <end position="248"/>
    </location>
</feature>
<organism evidence="8">
    <name type="scientific">Wuchang romanomermis nematode virus 2</name>
    <dbReference type="NCBI Taxonomy" id="2773460"/>
    <lineage>
        <taxon>Viruses</taxon>
        <taxon>Riboviria</taxon>
        <taxon>Orthornavirae</taxon>
        <taxon>Negarnaviricota</taxon>
        <taxon>Haploviricotina</taxon>
        <taxon>Monjiviricetes</taxon>
        <taxon>Mononegavirales</taxon>
        <taxon>Lispiviridae</taxon>
        <taxon>Nematovirus</taxon>
        <taxon>Nematovirus wuchangense</taxon>
    </lineage>
</organism>
<dbReference type="SMART" id="SM00356">
    <property type="entry name" value="ZnF_C3H1"/>
    <property type="match status" value="1"/>
</dbReference>
<dbReference type="GeneID" id="30881860"/>
<evidence type="ECO:0000259" key="7">
    <source>
        <dbReference type="PROSITE" id="PS50103"/>
    </source>
</evidence>
<keyword evidence="1 4" id="KW-0479">Metal-binding</keyword>
<dbReference type="GO" id="GO:0008270">
    <property type="term" value="F:zinc ion binding"/>
    <property type="evidence" value="ECO:0007669"/>
    <property type="project" value="UniProtKB-KW"/>
</dbReference>
<keyword evidence="5" id="KW-0175">Coiled coil</keyword>
<dbReference type="Proteomes" id="UP000202564">
    <property type="component" value="Segment"/>
</dbReference>
<protein>
    <recommendedName>
        <fullName evidence="7">C3H1-type domain-containing protein</fullName>
    </recommendedName>
</protein>
<proteinExistence type="predicted"/>
<accession>A0A1L3KMZ4</accession>
<evidence type="ECO:0000313" key="9">
    <source>
        <dbReference type="Proteomes" id="UP000202564"/>
    </source>
</evidence>
<dbReference type="PROSITE" id="PS50103">
    <property type="entry name" value="ZF_C3H1"/>
    <property type="match status" value="1"/>
</dbReference>
<feature type="zinc finger region" description="C3H1-type" evidence="4">
    <location>
        <begin position="20"/>
        <end position="48"/>
    </location>
</feature>